<dbReference type="EMBL" id="JBIRRB010000001">
    <property type="protein sequence ID" value="MFI0909853.1"/>
    <property type="molecule type" value="Genomic_DNA"/>
</dbReference>
<dbReference type="PANTHER" id="PTHR33803">
    <property type="entry name" value="IS1478 TRANSPOSASE"/>
    <property type="match status" value="1"/>
</dbReference>
<evidence type="ECO:0000313" key="3">
    <source>
        <dbReference type="EMBL" id="MFI0909853.1"/>
    </source>
</evidence>
<dbReference type="Proteomes" id="UP001611162">
    <property type="component" value="Unassembled WGS sequence"/>
</dbReference>
<organism evidence="3 4">
    <name type="scientific">Streptomyces abikoensis</name>
    <dbReference type="NCBI Taxonomy" id="97398"/>
    <lineage>
        <taxon>Bacteria</taxon>
        <taxon>Bacillati</taxon>
        <taxon>Actinomycetota</taxon>
        <taxon>Actinomycetes</taxon>
        <taxon>Kitasatosporales</taxon>
        <taxon>Streptomycetaceae</taxon>
        <taxon>Streptomyces</taxon>
    </lineage>
</organism>
<protein>
    <submittedName>
        <fullName evidence="3">ISNCY family transposase</fullName>
    </submittedName>
</protein>
<sequence>MLRVAGVRDTWWEVLPEQARQMPAELAAVDVFLDDERFIAPWRAVFAERLGRPSVPVETLLRLLYLKHRYQLGYETLCREVADSLSWRRFCRIPLTSPVPHPTTLVKLVRRSGPQTVAQLNAALLGKLAEDKLLRCRKLRIDTTVIEADIDHPTDADLLEHGVRKLGRLVQRIKAAGTARRTRFRNRSRSAGSRLKQISRTLRRRTGQALGEIDRLTGEVAAIARATLRDVAAVERNARRALSTRPSGRLVRLVGELARTVAGTRRLLEQTAQRLAGERTIPDRLVSLADPDARPIRKGKRQHPTQFGYTALVAEDERGFVVDHRVQRGNPPDAPQLVPSVQRAMALTGRPPGTVVADRGFGTIANDQALAELGVRRNGLQRAGKLGKARREHEHTRPFRRMRNWRVGIEARISHLKRSFGFRRTRLRRLTGAQTWAGLGIFAYNLHRMTVLGR</sequence>
<dbReference type="InterPro" id="IPR002559">
    <property type="entry name" value="Transposase_11"/>
</dbReference>
<dbReference type="Pfam" id="PF01609">
    <property type="entry name" value="DDE_Tnp_1"/>
    <property type="match status" value="1"/>
</dbReference>
<accession>A0ABW7SXB9</accession>
<comment type="caution">
    <text evidence="3">The sequence shown here is derived from an EMBL/GenBank/DDBJ whole genome shotgun (WGS) entry which is preliminary data.</text>
</comment>
<dbReference type="InterPro" id="IPR008490">
    <property type="entry name" value="Transposase_InsH_N"/>
</dbReference>
<evidence type="ECO:0000259" key="1">
    <source>
        <dbReference type="Pfam" id="PF01609"/>
    </source>
</evidence>
<dbReference type="Pfam" id="PF05598">
    <property type="entry name" value="DUF772"/>
    <property type="match status" value="1"/>
</dbReference>
<dbReference type="PANTHER" id="PTHR33803:SF3">
    <property type="entry name" value="BLL1974 PROTEIN"/>
    <property type="match status" value="1"/>
</dbReference>
<name>A0ABW7SXB9_9ACTN</name>
<proteinExistence type="predicted"/>
<feature type="domain" description="Transposase InsH N-terminal" evidence="2">
    <location>
        <begin position="23"/>
        <end position="110"/>
    </location>
</feature>
<reference evidence="3 4" key="1">
    <citation type="submission" date="2024-10" db="EMBL/GenBank/DDBJ databases">
        <title>The Natural Products Discovery Center: Release of the First 8490 Sequenced Strains for Exploring Actinobacteria Biosynthetic Diversity.</title>
        <authorList>
            <person name="Kalkreuter E."/>
            <person name="Kautsar S.A."/>
            <person name="Yang D."/>
            <person name="Bader C.D."/>
            <person name="Teijaro C.N."/>
            <person name="Fluegel L."/>
            <person name="Davis C.M."/>
            <person name="Simpson J.R."/>
            <person name="Lauterbach L."/>
            <person name="Steele A.D."/>
            <person name="Gui C."/>
            <person name="Meng S."/>
            <person name="Li G."/>
            <person name="Viehrig K."/>
            <person name="Ye F."/>
            <person name="Su P."/>
            <person name="Kiefer A.F."/>
            <person name="Nichols A."/>
            <person name="Cepeda A.J."/>
            <person name="Yan W."/>
            <person name="Fan B."/>
            <person name="Jiang Y."/>
            <person name="Adhikari A."/>
            <person name="Zheng C.-J."/>
            <person name="Schuster L."/>
            <person name="Cowan T.M."/>
            <person name="Smanski M.J."/>
            <person name="Chevrette M.G."/>
            <person name="De Carvalho L.P.S."/>
            <person name="Shen B."/>
        </authorList>
    </citation>
    <scope>NUCLEOTIDE SEQUENCE [LARGE SCALE GENOMIC DNA]</scope>
    <source>
        <strain evidence="3 4">NPDC020979</strain>
    </source>
</reference>
<dbReference type="RefSeq" id="WP_397612238.1">
    <property type="nucleotide sequence ID" value="NZ_JBIRRB010000001.1"/>
</dbReference>
<keyword evidence="4" id="KW-1185">Reference proteome</keyword>
<evidence type="ECO:0000313" key="4">
    <source>
        <dbReference type="Proteomes" id="UP001611162"/>
    </source>
</evidence>
<dbReference type="NCBIfam" id="NF033593">
    <property type="entry name" value="transpos_ISNCY_1"/>
    <property type="match status" value="1"/>
</dbReference>
<evidence type="ECO:0000259" key="2">
    <source>
        <dbReference type="Pfam" id="PF05598"/>
    </source>
</evidence>
<gene>
    <name evidence="3" type="ORF">ACH4TF_05265</name>
</gene>
<feature type="domain" description="Transposase IS4-like" evidence="1">
    <location>
        <begin position="293"/>
        <end position="446"/>
    </location>
</feature>